<evidence type="ECO:0000313" key="12">
    <source>
        <dbReference type="EMBL" id="SFU20071.1"/>
    </source>
</evidence>
<dbReference type="Pfam" id="PF07715">
    <property type="entry name" value="Plug"/>
    <property type="match status" value="1"/>
</dbReference>
<dbReference type="AlphaFoldDB" id="A0A1I7E822"/>
<dbReference type="SUPFAM" id="SSF56935">
    <property type="entry name" value="Porins"/>
    <property type="match status" value="1"/>
</dbReference>
<evidence type="ECO:0000256" key="7">
    <source>
        <dbReference type="ARBA" id="ARBA00023237"/>
    </source>
</evidence>
<keyword evidence="2 8" id="KW-0813">Transport</keyword>
<dbReference type="FunFam" id="2.170.130.10:FF:000003">
    <property type="entry name" value="SusC/RagA family TonB-linked outer membrane protein"/>
    <property type="match status" value="1"/>
</dbReference>
<dbReference type="InterPro" id="IPR036942">
    <property type="entry name" value="Beta-barrel_TonB_sf"/>
</dbReference>
<evidence type="ECO:0000259" key="10">
    <source>
        <dbReference type="Pfam" id="PF00593"/>
    </source>
</evidence>
<dbReference type="NCBIfam" id="TIGR04056">
    <property type="entry name" value="OMP_RagA_SusC"/>
    <property type="match status" value="1"/>
</dbReference>
<feature type="domain" description="TonB-dependent receptor-like beta-barrel" evidence="10">
    <location>
        <begin position="480"/>
        <end position="1026"/>
    </location>
</feature>
<name>A0A1I7E822_9BACT</name>
<evidence type="ECO:0000256" key="3">
    <source>
        <dbReference type="ARBA" id="ARBA00022452"/>
    </source>
</evidence>
<dbReference type="STRING" id="305507.SAMN04489724_0228"/>
<proteinExistence type="inferred from homology"/>
<gene>
    <name evidence="12" type="ORF">SAMN04489724_0228</name>
</gene>
<dbReference type="SUPFAM" id="SSF49464">
    <property type="entry name" value="Carboxypeptidase regulatory domain-like"/>
    <property type="match status" value="1"/>
</dbReference>
<sequence length="1061" mass="118011">MHGKVTYLKLLILQYRKDSELNKLSTSLKKHFVKQTLQTLGKRWLTLILLICCFLGSAHAQNSGGVLIKGTVTAQEDGLGLPGVNVLIKGTGQGTVTDIDGNYSISVPSSGATLLFTFIGFVSSEVAVNNQTTIDITMAEDTQALDEFVVVGYGEQKKATMTGAISSVGTKELIQSPVSNISNSLVGRLPGLIAVQSSGEPGYDQSSLKIRGIATLNTGAESDPLILVDGVQRSSINLIDPNEIETLSILKDASATAVFGVRGANGVILITTKTGSKGKPTISYTANYGVQSPNSLPEMLNSYDYASLHNEASINSGQSPYFSEESLELYRNGSDPYFHPDVDWFDLVLKDFSAQQQHNFNISGGAENTRYFISLGYFGQDGAYDVDDLATAYSANPKYQRYNLRSNFDIDFNKNFSASVKVGAQFADSNYPGFGAGEIFFRILNSNPLMNPGVLDGRLISGVEGLPSSSGNPLSAIVNNGYQRNFNSTINSNIALKHKLDFVTEGLSVRGMLAYDNYYQHSVRRNKQNETYRIVKDPNDPTEPVFIREGLDAPFSFGESFGRNRKVYLESAIDYARTFGVHSLTAMGLYMQERYTAPGQEYNVPRGYQGFVGRVTYNYKEKYLTEVNMGYNGSENFPEGKRYGFFPSFSLGWILTQEDFMPKDGVLSFFKIRGSYGEVGNDKIGGARFLYLPSVFYPNSGGYNFGNYGSNYQWYAGAQEGRVGNPDVTWERAKKINIGIETGFFNDQLRFNVDVFNENRDNILWYLGTIPALVQADLPPVNIGKVRNHGFELELNYNDNIGEFNYWVKTNYSFAKNNIEYMDEPNRAHPWLQRTGKPVGQYWGLVSDGFYNTAEELNGAPTSAFTAEVRPGDIRYVDQNGDNTIDQNDEVPIGYSNFPQVIYGISFGGDYKGFDFSILFQGADKVSTYIGEMGAWAFDTDWRNATTSHLERWTPERFEQGLPITYPRVELSPTAGKHNYRPSDFWLQDASYIRLKNMEVAYRFQPVLLSKIGVSSLRVFVNGNNLLTWSDMKNYDPEAPAGRGGFYPQMRVYNLGVNVQF</sequence>
<evidence type="ECO:0000256" key="6">
    <source>
        <dbReference type="ARBA" id="ARBA00023136"/>
    </source>
</evidence>
<keyword evidence="13" id="KW-1185">Reference proteome</keyword>
<comment type="subcellular location">
    <subcellularLocation>
        <location evidence="1 8">Cell outer membrane</location>
        <topology evidence="1 8">Multi-pass membrane protein</topology>
    </subcellularLocation>
</comment>
<dbReference type="PROSITE" id="PS52016">
    <property type="entry name" value="TONB_DEPENDENT_REC_3"/>
    <property type="match status" value="1"/>
</dbReference>
<protein>
    <submittedName>
        <fullName evidence="12">TonB-linked outer membrane protein, SusC/RagA family</fullName>
    </submittedName>
</protein>
<keyword evidence="4 8" id="KW-0812">Transmembrane</keyword>
<dbReference type="Gene3D" id="2.170.130.10">
    <property type="entry name" value="TonB-dependent receptor, plug domain"/>
    <property type="match status" value="1"/>
</dbReference>
<dbReference type="InterPro" id="IPR037066">
    <property type="entry name" value="Plug_dom_sf"/>
</dbReference>
<keyword evidence="5 9" id="KW-0798">TonB box</keyword>
<evidence type="ECO:0000259" key="11">
    <source>
        <dbReference type="Pfam" id="PF07715"/>
    </source>
</evidence>
<organism evidence="12 13">
    <name type="scientific">Algoriphagus locisalis</name>
    <dbReference type="NCBI Taxonomy" id="305507"/>
    <lineage>
        <taxon>Bacteria</taxon>
        <taxon>Pseudomonadati</taxon>
        <taxon>Bacteroidota</taxon>
        <taxon>Cytophagia</taxon>
        <taxon>Cytophagales</taxon>
        <taxon>Cyclobacteriaceae</taxon>
        <taxon>Algoriphagus</taxon>
    </lineage>
</organism>
<evidence type="ECO:0000256" key="2">
    <source>
        <dbReference type="ARBA" id="ARBA00022448"/>
    </source>
</evidence>
<evidence type="ECO:0000313" key="13">
    <source>
        <dbReference type="Proteomes" id="UP000199673"/>
    </source>
</evidence>
<dbReference type="InterPro" id="IPR012910">
    <property type="entry name" value="Plug_dom"/>
</dbReference>
<dbReference type="Pfam" id="PF13715">
    <property type="entry name" value="CarbopepD_reg_2"/>
    <property type="match status" value="1"/>
</dbReference>
<dbReference type="GO" id="GO:0009279">
    <property type="term" value="C:cell outer membrane"/>
    <property type="evidence" value="ECO:0007669"/>
    <property type="project" value="UniProtKB-SubCell"/>
</dbReference>
<dbReference type="Gene3D" id="2.40.170.20">
    <property type="entry name" value="TonB-dependent receptor, beta-barrel domain"/>
    <property type="match status" value="1"/>
</dbReference>
<dbReference type="InterPro" id="IPR023997">
    <property type="entry name" value="TonB-dep_OMP_SusC/RagA_CS"/>
</dbReference>
<dbReference type="Proteomes" id="UP000199673">
    <property type="component" value="Unassembled WGS sequence"/>
</dbReference>
<evidence type="ECO:0000256" key="9">
    <source>
        <dbReference type="RuleBase" id="RU003357"/>
    </source>
</evidence>
<keyword evidence="6 8" id="KW-0472">Membrane</keyword>
<comment type="similarity">
    <text evidence="8 9">Belongs to the TonB-dependent receptor family.</text>
</comment>
<dbReference type="NCBIfam" id="TIGR04057">
    <property type="entry name" value="SusC_RagA_signa"/>
    <property type="match status" value="1"/>
</dbReference>
<dbReference type="InterPro" id="IPR000531">
    <property type="entry name" value="Beta-barrel_TonB"/>
</dbReference>
<dbReference type="InterPro" id="IPR039426">
    <property type="entry name" value="TonB-dep_rcpt-like"/>
</dbReference>
<dbReference type="InterPro" id="IPR008969">
    <property type="entry name" value="CarboxyPept-like_regulatory"/>
</dbReference>
<dbReference type="InterPro" id="IPR023996">
    <property type="entry name" value="TonB-dep_OMP_SusC/RagA"/>
</dbReference>
<keyword evidence="3 8" id="KW-1134">Transmembrane beta strand</keyword>
<dbReference type="Gene3D" id="2.60.40.1120">
    <property type="entry name" value="Carboxypeptidase-like, regulatory domain"/>
    <property type="match status" value="1"/>
</dbReference>
<feature type="domain" description="TonB-dependent receptor plug" evidence="11">
    <location>
        <begin position="158"/>
        <end position="267"/>
    </location>
</feature>
<evidence type="ECO:0000256" key="5">
    <source>
        <dbReference type="ARBA" id="ARBA00023077"/>
    </source>
</evidence>
<evidence type="ECO:0000256" key="4">
    <source>
        <dbReference type="ARBA" id="ARBA00022692"/>
    </source>
</evidence>
<keyword evidence="7 8" id="KW-0998">Cell outer membrane</keyword>
<evidence type="ECO:0000256" key="8">
    <source>
        <dbReference type="PROSITE-ProRule" id="PRU01360"/>
    </source>
</evidence>
<dbReference type="OrthoDB" id="9768177at2"/>
<reference evidence="13" key="1">
    <citation type="submission" date="2016-10" db="EMBL/GenBank/DDBJ databases">
        <authorList>
            <person name="Varghese N."/>
            <person name="Submissions S."/>
        </authorList>
    </citation>
    <scope>NUCLEOTIDE SEQUENCE [LARGE SCALE GENOMIC DNA]</scope>
    <source>
        <strain evidence="13">DSM 23445</strain>
    </source>
</reference>
<dbReference type="Pfam" id="PF00593">
    <property type="entry name" value="TonB_dep_Rec_b-barrel"/>
    <property type="match status" value="1"/>
</dbReference>
<dbReference type="EMBL" id="FPBF01000012">
    <property type="protein sequence ID" value="SFU20071.1"/>
    <property type="molecule type" value="Genomic_DNA"/>
</dbReference>
<evidence type="ECO:0000256" key="1">
    <source>
        <dbReference type="ARBA" id="ARBA00004571"/>
    </source>
</evidence>
<accession>A0A1I7E822</accession>